<reference evidence="3" key="2">
    <citation type="submission" date="2020-05" db="UniProtKB">
        <authorList>
            <consortium name="EnsemblMetazoa"/>
        </authorList>
    </citation>
    <scope>IDENTIFICATION</scope>
    <source>
        <strain evidence="3">wikel</strain>
    </source>
</reference>
<dbReference type="EnsemblMetazoa" id="ISCW000189-RA">
    <property type="protein sequence ID" value="ISCW000189-PA"/>
    <property type="gene ID" value="ISCW000189"/>
</dbReference>
<sequence>MCIRCTQQCTEVLFLTIFHEFRETLAPLLLEMVQGIQPTVDANSISFQAMLNRDAGEHRAVYDLVPITILHVTSFIIERVGSQIMPYAGDLVHYLPLLWETSGDHNMLRCAIVTTLVQVVEGLGVHSEKLHPFLLPVVAFGVDILQSPHVYLLEDTLDLWWAVLNNTSSTSTDLLQLAHYLFPLF</sequence>
<feature type="non-terminal residue" evidence="2">
    <location>
        <position position="185"/>
    </location>
</feature>
<evidence type="ECO:0000259" key="1">
    <source>
        <dbReference type="Pfam" id="PF25758"/>
    </source>
</evidence>
<dbReference type="Gene3D" id="1.25.10.10">
    <property type="entry name" value="Leucine-rich Repeat Variant"/>
    <property type="match status" value="1"/>
</dbReference>
<dbReference type="InterPro" id="IPR058669">
    <property type="entry name" value="TPR_IPO7/11-like"/>
</dbReference>
<dbReference type="VEuPathDB" id="VectorBase:ISCI000189"/>
<keyword evidence="4" id="KW-1185">Reference proteome</keyword>
<dbReference type="PaxDb" id="6945-B7P788"/>
<proteinExistence type="predicted"/>
<dbReference type="EMBL" id="ABJB011032525">
    <property type="status" value="NOT_ANNOTATED_CDS"/>
    <property type="molecule type" value="Genomic_DNA"/>
</dbReference>
<evidence type="ECO:0000313" key="2">
    <source>
        <dbReference type="EMBL" id="EEC02460.1"/>
    </source>
</evidence>
<dbReference type="InterPro" id="IPR011989">
    <property type="entry name" value="ARM-like"/>
</dbReference>
<evidence type="ECO:0000313" key="3">
    <source>
        <dbReference type="EnsemblMetazoa" id="ISCW000189-PA"/>
    </source>
</evidence>
<protein>
    <submittedName>
        <fullName evidence="2 3">Importin, putative</fullName>
    </submittedName>
</protein>
<dbReference type="HOGENOM" id="CLU_1464790_0_0_1"/>
<organism evidence="2">
    <name type="scientific">Ixodes scapularis</name>
    <name type="common">Black-legged tick</name>
    <name type="synonym">Deer tick</name>
    <dbReference type="NCBI Taxonomy" id="6945"/>
    <lineage>
        <taxon>Eukaryota</taxon>
        <taxon>Metazoa</taxon>
        <taxon>Ecdysozoa</taxon>
        <taxon>Arthropoda</taxon>
        <taxon>Chelicerata</taxon>
        <taxon>Arachnida</taxon>
        <taxon>Acari</taxon>
        <taxon>Parasitiformes</taxon>
        <taxon>Ixodida</taxon>
        <taxon>Ixodoidea</taxon>
        <taxon>Ixodidae</taxon>
        <taxon>Ixodinae</taxon>
        <taxon>Ixodes</taxon>
    </lineage>
</organism>
<dbReference type="EMBL" id="ABJB011064693">
    <property type="status" value="NOT_ANNOTATED_CDS"/>
    <property type="molecule type" value="Genomic_DNA"/>
</dbReference>
<name>B7P788_IXOSC</name>
<dbReference type="VEuPathDB" id="VectorBase:ISCP_034974"/>
<dbReference type="InterPro" id="IPR016024">
    <property type="entry name" value="ARM-type_fold"/>
</dbReference>
<feature type="domain" description="Importin-7/11-like TPR repeats" evidence="1">
    <location>
        <begin position="110"/>
        <end position="185"/>
    </location>
</feature>
<gene>
    <name evidence="2" type="ORF">IscW_ISCW000189</name>
</gene>
<dbReference type="VEuPathDB" id="VectorBase:ISCW000189"/>
<dbReference type="Proteomes" id="UP000001555">
    <property type="component" value="Unassembled WGS sequence"/>
</dbReference>
<dbReference type="SUPFAM" id="SSF48371">
    <property type="entry name" value="ARM repeat"/>
    <property type="match status" value="1"/>
</dbReference>
<accession>B7P788</accession>
<evidence type="ECO:0000313" key="4">
    <source>
        <dbReference type="Proteomes" id="UP000001555"/>
    </source>
</evidence>
<reference evidence="2 4" key="1">
    <citation type="submission" date="2008-03" db="EMBL/GenBank/DDBJ databases">
        <title>Annotation of Ixodes scapularis.</title>
        <authorList>
            <consortium name="Ixodes scapularis Genome Project Consortium"/>
            <person name="Caler E."/>
            <person name="Hannick L.I."/>
            <person name="Bidwell S."/>
            <person name="Joardar V."/>
            <person name="Thiagarajan M."/>
            <person name="Amedeo P."/>
            <person name="Galinsky K.J."/>
            <person name="Schobel S."/>
            <person name="Inman J."/>
            <person name="Hostetler J."/>
            <person name="Miller J."/>
            <person name="Hammond M."/>
            <person name="Megy K."/>
            <person name="Lawson D."/>
            <person name="Kodira C."/>
            <person name="Sutton G."/>
            <person name="Meyer J."/>
            <person name="Hill C.A."/>
            <person name="Birren B."/>
            <person name="Nene V."/>
            <person name="Collins F."/>
            <person name="Alarcon-Chaidez F."/>
            <person name="Wikel S."/>
            <person name="Strausberg R."/>
        </authorList>
    </citation>
    <scope>NUCLEOTIDE SEQUENCE [LARGE SCALE GENOMIC DNA]</scope>
    <source>
        <strain evidence="4">Wikel</strain>
        <strain evidence="2">Wikel colony</strain>
    </source>
</reference>
<dbReference type="OrthoDB" id="361693at2759"/>
<dbReference type="Pfam" id="PF25758">
    <property type="entry name" value="TPR_IPO11"/>
    <property type="match status" value="1"/>
</dbReference>
<dbReference type="EMBL" id="DS650273">
    <property type="protein sequence ID" value="EEC02460.1"/>
    <property type="molecule type" value="Genomic_DNA"/>
</dbReference>
<dbReference type="AlphaFoldDB" id="B7P788"/>